<proteinExistence type="predicted"/>
<reference evidence="1 2" key="1">
    <citation type="journal article" date="2010" name="Stand. Genomic Sci.">
        <title>Complete genome sequence of Haliangium ochraceum type strain (SMP-2).</title>
        <authorList>
            <consortium name="US DOE Joint Genome Institute (JGI-PGF)"/>
            <person name="Ivanova N."/>
            <person name="Daum C."/>
            <person name="Lang E."/>
            <person name="Abt B."/>
            <person name="Kopitz M."/>
            <person name="Saunders E."/>
            <person name="Lapidus A."/>
            <person name="Lucas S."/>
            <person name="Glavina Del Rio T."/>
            <person name="Nolan M."/>
            <person name="Tice H."/>
            <person name="Copeland A."/>
            <person name="Cheng J.F."/>
            <person name="Chen F."/>
            <person name="Bruce D."/>
            <person name="Goodwin L."/>
            <person name="Pitluck S."/>
            <person name="Mavromatis K."/>
            <person name="Pati A."/>
            <person name="Mikhailova N."/>
            <person name="Chen A."/>
            <person name="Palaniappan K."/>
            <person name="Land M."/>
            <person name="Hauser L."/>
            <person name="Chang Y.J."/>
            <person name="Jeffries C.D."/>
            <person name="Detter J.C."/>
            <person name="Brettin T."/>
            <person name="Rohde M."/>
            <person name="Goker M."/>
            <person name="Bristow J."/>
            <person name="Markowitz V."/>
            <person name="Eisen J.A."/>
            <person name="Hugenholtz P."/>
            <person name="Kyrpides N.C."/>
            <person name="Klenk H.P."/>
        </authorList>
    </citation>
    <scope>NUCLEOTIDE SEQUENCE [LARGE SCALE GENOMIC DNA]</scope>
    <source>
        <strain evidence="2">DSM 14365 / CIP 107738 / JCM 11303 / AJ 13395 / SMP-2</strain>
    </source>
</reference>
<keyword evidence="2" id="KW-1185">Reference proteome</keyword>
<evidence type="ECO:0000313" key="1">
    <source>
        <dbReference type="EMBL" id="ACY13763.1"/>
    </source>
</evidence>
<sequence>MSGGDVLERLSTLSLSPATENALGLSIDLDLHGRQGLLEQGLWWIQPLFRGPQGLGVGLALLPDTPLEQAPVLLYKKGVACTVAATSSRALALLVYRLRLIGIPDAWTTLCTRWDELRADLRALATALGDVGSLEALREVARREDWLSADDEQHADHDARAEARRAIMTTLDPSDEHRRYRAWLVDAMRGQASGQAPDDLGVWTRQAEVSAFYVAQEQMEFDGLMASAWHVVRGGASLDTSQAGRPSHMAVPVSIAARGTVHEAADELLRCGEAAADGIREHPVYAATMLMLEEGHDYDGMAHMRAAALLDESAHPAAAYSALLSASFWSYTRLGAGFQPAAQAAHLIARTQGWPDIARRLAVLGVTSAPG</sequence>
<gene>
    <name evidence="1" type="ordered locus">Hoch_1196</name>
</gene>
<organism evidence="1 2">
    <name type="scientific">Haliangium ochraceum (strain DSM 14365 / JCM 11303 / SMP-2)</name>
    <dbReference type="NCBI Taxonomy" id="502025"/>
    <lineage>
        <taxon>Bacteria</taxon>
        <taxon>Pseudomonadati</taxon>
        <taxon>Myxococcota</taxon>
        <taxon>Polyangia</taxon>
        <taxon>Haliangiales</taxon>
        <taxon>Kofleriaceae</taxon>
        <taxon>Haliangium</taxon>
    </lineage>
</organism>
<dbReference type="KEGG" id="hoh:Hoch_1196"/>
<dbReference type="EMBL" id="CP001804">
    <property type="protein sequence ID" value="ACY13763.1"/>
    <property type="molecule type" value="Genomic_DNA"/>
</dbReference>
<protein>
    <submittedName>
        <fullName evidence="1">Uncharacterized protein</fullName>
    </submittedName>
</protein>
<name>D0LS66_HALO1</name>
<dbReference type="HOGENOM" id="CLU_745493_0_0_7"/>
<dbReference type="RefSeq" id="WP_012826374.1">
    <property type="nucleotide sequence ID" value="NC_013440.1"/>
</dbReference>
<dbReference type="Proteomes" id="UP000001880">
    <property type="component" value="Chromosome"/>
</dbReference>
<accession>D0LS66</accession>
<dbReference type="AlphaFoldDB" id="D0LS66"/>
<dbReference type="STRING" id="502025.Hoch_1196"/>
<evidence type="ECO:0000313" key="2">
    <source>
        <dbReference type="Proteomes" id="UP000001880"/>
    </source>
</evidence>